<feature type="transmembrane region" description="Helical" evidence="10">
    <location>
        <begin position="247"/>
        <end position="273"/>
    </location>
</feature>
<feature type="transmembrane region" description="Helical" evidence="10">
    <location>
        <begin position="388"/>
        <end position="406"/>
    </location>
</feature>
<dbReference type="Pfam" id="PF00115">
    <property type="entry name" value="COX1"/>
    <property type="match status" value="1"/>
</dbReference>
<evidence type="ECO:0000256" key="8">
    <source>
        <dbReference type="RuleBase" id="RU000370"/>
    </source>
</evidence>
<dbReference type="InterPro" id="IPR036927">
    <property type="entry name" value="Cyt_c_oxase-like_su1_sf"/>
</dbReference>
<feature type="transmembrane region" description="Helical" evidence="10">
    <location>
        <begin position="161"/>
        <end position="184"/>
    </location>
</feature>
<evidence type="ECO:0000313" key="12">
    <source>
        <dbReference type="EMBL" id="UXY18176.1"/>
    </source>
</evidence>
<protein>
    <submittedName>
        <fullName evidence="12">Cbb3-type cytochrome c oxidase subunit I</fullName>
    </submittedName>
</protein>
<keyword evidence="5 10" id="KW-1133">Transmembrane helix</keyword>
<feature type="transmembrane region" description="Helical" evidence="10">
    <location>
        <begin position="285"/>
        <end position="304"/>
    </location>
</feature>
<keyword evidence="3 8" id="KW-0812">Transmembrane</keyword>
<dbReference type="PANTHER" id="PTHR10422:SF18">
    <property type="entry name" value="CYTOCHROME C OXIDASE SUBUNIT 1"/>
    <property type="match status" value="1"/>
</dbReference>
<gene>
    <name evidence="12" type="ORF">N8I84_05125</name>
</gene>
<keyword evidence="8" id="KW-0349">Heme</keyword>
<feature type="domain" description="Cytochrome oxidase subunit I profile" evidence="11">
    <location>
        <begin position="12"/>
        <end position="531"/>
    </location>
</feature>
<feature type="transmembrane region" description="Helical" evidence="10">
    <location>
        <begin position="30"/>
        <end position="52"/>
    </location>
</feature>
<evidence type="ECO:0000256" key="5">
    <source>
        <dbReference type="ARBA" id="ARBA00022989"/>
    </source>
</evidence>
<evidence type="ECO:0000256" key="3">
    <source>
        <dbReference type="ARBA" id="ARBA00022692"/>
    </source>
</evidence>
<reference evidence="12" key="1">
    <citation type="submission" date="2022-10" db="EMBL/GenBank/DDBJ databases">
        <authorList>
            <person name="Mo P."/>
        </authorList>
    </citation>
    <scope>NUCLEOTIDE SEQUENCE</scope>
    <source>
        <strain evidence="12">HUAS 13-4</strain>
    </source>
</reference>
<keyword evidence="2 8" id="KW-0679">Respiratory chain</keyword>
<evidence type="ECO:0000256" key="7">
    <source>
        <dbReference type="ARBA" id="ARBA00025218"/>
    </source>
</evidence>
<evidence type="ECO:0000256" key="4">
    <source>
        <dbReference type="ARBA" id="ARBA00022982"/>
    </source>
</evidence>
<evidence type="ECO:0000313" key="13">
    <source>
        <dbReference type="Proteomes" id="UP001061298"/>
    </source>
</evidence>
<dbReference type="PANTHER" id="PTHR10422">
    <property type="entry name" value="CYTOCHROME C OXIDASE SUBUNIT 1"/>
    <property type="match status" value="1"/>
</dbReference>
<dbReference type="PROSITE" id="PS50855">
    <property type="entry name" value="COX1"/>
    <property type="match status" value="1"/>
</dbReference>
<keyword evidence="13" id="KW-1185">Reference proteome</keyword>
<evidence type="ECO:0000259" key="11">
    <source>
        <dbReference type="PROSITE" id="PS50855"/>
    </source>
</evidence>
<keyword evidence="8" id="KW-0408">Iron</keyword>
<evidence type="ECO:0000256" key="1">
    <source>
        <dbReference type="ARBA" id="ARBA00004141"/>
    </source>
</evidence>
<keyword evidence="4 8" id="KW-0249">Electron transport</keyword>
<feature type="transmembrane region" description="Helical" evidence="10">
    <location>
        <begin position="418"/>
        <end position="440"/>
    </location>
</feature>
<dbReference type="PROSITE" id="PS00077">
    <property type="entry name" value="COX1_CUB"/>
    <property type="match status" value="1"/>
</dbReference>
<dbReference type="InterPro" id="IPR000883">
    <property type="entry name" value="Cyt_C_Oxase_1"/>
</dbReference>
<dbReference type="RefSeq" id="WP_263228412.1">
    <property type="nucleotide sequence ID" value="NZ_CP106793.1"/>
</dbReference>
<dbReference type="Proteomes" id="UP001061298">
    <property type="component" value="Chromosome"/>
</dbReference>
<evidence type="ECO:0000256" key="2">
    <source>
        <dbReference type="ARBA" id="ARBA00022660"/>
    </source>
</evidence>
<feature type="transmembrane region" description="Helical" evidence="10">
    <location>
        <begin position="196"/>
        <end position="227"/>
    </location>
</feature>
<feature type="region of interest" description="Disordered" evidence="9">
    <location>
        <begin position="532"/>
        <end position="557"/>
    </location>
</feature>
<dbReference type="EMBL" id="CP106793">
    <property type="protein sequence ID" value="UXY18176.1"/>
    <property type="molecule type" value="Genomic_DNA"/>
</dbReference>
<keyword evidence="8" id="KW-0479">Metal-binding</keyword>
<keyword evidence="6 10" id="KW-0472">Membrane</keyword>
<comment type="function">
    <text evidence="7">Cytochrome c oxidase is the component of the respiratory chain that catalyzes the reduction of oxygen to water. Subunits 1-3 form the functional core of the enzyme complex. CO I is the catalytic subunit of the enzyme. Electrons originating in cytochrome c are transferred via the copper A center of subunit 2 and heme A of subunit 1 to the bimetallic center formed by heme A3 and copper B.</text>
</comment>
<feature type="transmembrane region" description="Helical" evidence="10">
    <location>
        <begin position="316"/>
        <end position="336"/>
    </location>
</feature>
<dbReference type="SUPFAM" id="SSF81442">
    <property type="entry name" value="Cytochrome c oxidase subunit I-like"/>
    <property type="match status" value="1"/>
</dbReference>
<dbReference type="PRINTS" id="PR01165">
    <property type="entry name" value="CYCOXIDASEI"/>
</dbReference>
<feature type="transmembrane region" description="Helical" evidence="10">
    <location>
        <begin position="460"/>
        <end position="485"/>
    </location>
</feature>
<proteinExistence type="inferred from homology"/>
<name>A0ABY6DXC8_9ACTN</name>
<evidence type="ECO:0000256" key="10">
    <source>
        <dbReference type="SAM" id="Phobius"/>
    </source>
</evidence>
<dbReference type="InterPro" id="IPR023615">
    <property type="entry name" value="Cyt_c_Oxase_su1_BS"/>
</dbReference>
<feature type="transmembrane region" description="Helical" evidence="10">
    <location>
        <begin position="72"/>
        <end position="96"/>
    </location>
</feature>
<comment type="subcellular location">
    <subcellularLocation>
        <location evidence="1">Membrane</location>
        <topology evidence="1">Multi-pass membrane protein</topology>
    </subcellularLocation>
</comment>
<feature type="transmembrane region" description="Helical" evidence="10">
    <location>
        <begin position="348"/>
        <end position="368"/>
    </location>
</feature>
<evidence type="ECO:0000256" key="6">
    <source>
        <dbReference type="ARBA" id="ARBA00023136"/>
    </source>
</evidence>
<accession>A0ABY6DXC8</accession>
<sequence length="557" mass="59948">MTTAQAPSGSKEVPAGNWLGWATSTDHKRIGLLTVATSLVLLLVMGVFALIMRGQLAQPELDLVLPHTYSQLFTLHGSGMIYLVITPFALGMGVYLVPLQIGAPAIAAPRTTLLGYWLYVCGAVLVLVSLAAANGSASSGWFSYPPLADSDFSPGVGPDLWIVGVVLSTTGMILMGWTVLWTALRKRTQGMTMLRMPVFTWSMVASCLMVIGSFPSLLAAMALLAAGRADPSVFHANAWNIGYQHLFWFYGHPVVYVMFFPYLGAVAEVLAVFSGRAFFGYKGTVLSLLVFAALSMSVWAHHMFATGQVANDYYSLTSISLLVPAGVEYFAMIGTVLGGRLVFRTPMLFALAFLPQFLIGGLTGIMVGTPVLDYHLTDSYFVVAHLHYVLFAGSAFGLFAAVYFWFPKATGVELGERLGRLHFVLLVIGTNLTFLPMFALGYEGMPRRVVSYAPFDGFSLLNLLASCGAAVLAAGMVVFVVNVLWTLRKRSLGRHVPAPPDPWGAGTLEWATSSPPPATNFTPEYPVPPVRGHAPLLTLREGQGEPDDRATLSGSRG</sequence>
<evidence type="ECO:0000256" key="9">
    <source>
        <dbReference type="SAM" id="MobiDB-lite"/>
    </source>
</evidence>
<dbReference type="Gene3D" id="1.20.210.10">
    <property type="entry name" value="Cytochrome c oxidase-like, subunit I domain"/>
    <property type="match status" value="1"/>
</dbReference>
<keyword evidence="8" id="KW-0813">Transport</keyword>
<comment type="similarity">
    <text evidence="8">Belongs to the heme-copper respiratory oxidase family.</text>
</comment>
<organism evidence="12 13">
    <name type="scientific">Streptomyces cynarae</name>
    <dbReference type="NCBI Taxonomy" id="2981134"/>
    <lineage>
        <taxon>Bacteria</taxon>
        <taxon>Bacillati</taxon>
        <taxon>Actinomycetota</taxon>
        <taxon>Actinomycetes</taxon>
        <taxon>Kitasatosporales</taxon>
        <taxon>Streptomycetaceae</taxon>
        <taxon>Streptomyces</taxon>
    </lineage>
</organism>
<feature type="transmembrane region" description="Helical" evidence="10">
    <location>
        <begin position="116"/>
        <end position="141"/>
    </location>
</feature>
<dbReference type="InterPro" id="IPR023616">
    <property type="entry name" value="Cyt_c_oxase-like_su1_dom"/>
</dbReference>